<feature type="compositionally biased region" description="Polar residues" evidence="1">
    <location>
        <begin position="181"/>
        <end position="192"/>
    </location>
</feature>
<sequence>MWLTSHAGIIPNSSKSTPATEIEKVIKEISWFHRTSSCERLSSKTLDRTTLRHSFIKDQTTERQKFQEGRTNANNEQQPQVNTNQKPQSRDQRPQIEEPGPPVRPALPQRLMIVLDPSQQHANRPLPPIPKISPSSSSSAGQQQTPEQRQRNSQNMLKPVLSPRKPEDLDMLAAQLKELGVSQQSRQKSSEQAGKDPSKQQRSDVAPAMNVRHSNFSPPAQLEPAPAPPAANNHHVE</sequence>
<dbReference type="InParanoid" id="A0A7R8UN90"/>
<dbReference type="OrthoDB" id="8957712at2759"/>
<feature type="compositionally biased region" description="Basic and acidic residues" evidence="1">
    <location>
        <begin position="57"/>
        <end position="68"/>
    </location>
</feature>
<feature type="compositionally biased region" description="Basic and acidic residues" evidence="1">
    <location>
        <begin position="193"/>
        <end position="202"/>
    </location>
</feature>
<proteinExistence type="predicted"/>
<name>A0A7R8UN90_HERIL</name>
<dbReference type="AlphaFoldDB" id="A0A7R8UN90"/>
<feature type="region of interest" description="Disordered" evidence="1">
    <location>
        <begin position="57"/>
        <end position="105"/>
    </location>
</feature>
<dbReference type="Proteomes" id="UP000594454">
    <property type="component" value="Chromosome 3"/>
</dbReference>
<dbReference type="EMBL" id="LR899011">
    <property type="protein sequence ID" value="CAD7083976.1"/>
    <property type="molecule type" value="Genomic_DNA"/>
</dbReference>
<organism evidence="2 3">
    <name type="scientific">Hermetia illucens</name>
    <name type="common">Black soldier fly</name>
    <dbReference type="NCBI Taxonomy" id="343691"/>
    <lineage>
        <taxon>Eukaryota</taxon>
        <taxon>Metazoa</taxon>
        <taxon>Ecdysozoa</taxon>
        <taxon>Arthropoda</taxon>
        <taxon>Hexapoda</taxon>
        <taxon>Insecta</taxon>
        <taxon>Pterygota</taxon>
        <taxon>Neoptera</taxon>
        <taxon>Endopterygota</taxon>
        <taxon>Diptera</taxon>
        <taxon>Brachycera</taxon>
        <taxon>Stratiomyomorpha</taxon>
        <taxon>Stratiomyidae</taxon>
        <taxon>Hermetiinae</taxon>
        <taxon>Hermetia</taxon>
    </lineage>
</organism>
<evidence type="ECO:0000313" key="3">
    <source>
        <dbReference type="Proteomes" id="UP000594454"/>
    </source>
</evidence>
<gene>
    <name evidence="2" type="ORF">HERILL_LOCUS6897</name>
</gene>
<evidence type="ECO:0000256" key="1">
    <source>
        <dbReference type="SAM" id="MobiDB-lite"/>
    </source>
</evidence>
<accession>A0A7R8UN90</accession>
<reference evidence="2 3" key="1">
    <citation type="submission" date="2020-11" db="EMBL/GenBank/DDBJ databases">
        <authorList>
            <person name="Wallbank WR R."/>
            <person name="Pardo Diaz C."/>
            <person name="Kozak K."/>
            <person name="Martin S."/>
            <person name="Jiggins C."/>
            <person name="Moest M."/>
            <person name="Warren A I."/>
            <person name="Generalovic N T."/>
            <person name="Byers J.R.P. K."/>
            <person name="Montejo-Kovacevich G."/>
            <person name="Yen C E."/>
        </authorList>
    </citation>
    <scope>NUCLEOTIDE SEQUENCE [LARGE SCALE GENOMIC DNA]</scope>
</reference>
<feature type="compositionally biased region" description="Polar residues" evidence="1">
    <location>
        <begin position="69"/>
        <end position="87"/>
    </location>
</feature>
<feature type="compositionally biased region" description="Polar residues" evidence="1">
    <location>
        <begin position="140"/>
        <end position="156"/>
    </location>
</feature>
<feature type="region of interest" description="Disordered" evidence="1">
    <location>
        <begin position="120"/>
        <end position="237"/>
    </location>
</feature>
<protein>
    <submittedName>
        <fullName evidence="2">Uncharacterized protein</fullName>
    </submittedName>
</protein>
<keyword evidence="3" id="KW-1185">Reference proteome</keyword>
<evidence type="ECO:0000313" key="2">
    <source>
        <dbReference type="EMBL" id="CAD7083976.1"/>
    </source>
</evidence>